<comment type="caution">
    <text evidence="5">The sequence shown here is derived from an EMBL/GenBank/DDBJ whole genome shotgun (WGS) entry which is preliminary data.</text>
</comment>
<dbReference type="SUPFAM" id="SSF51735">
    <property type="entry name" value="NAD(P)-binding Rossmann-fold domains"/>
    <property type="match status" value="1"/>
</dbReference>
<name>A0A177F1V0_9EURO</name>
<keyword evidence="2" id="KW-0521">NADP</keyword>
<dbReference type="InterPro" id="IPR036291">
    <property type="entry name" value="NAD(P)-bd_dom_sf"/>
</dbReference>
<evidence type="ECO:0000313" key="6">
    <source>
        <dbReference type="Proteomes" id="UP000077002"/>
    </source>
</evidence>
<dbReference type="InterPro" id="IPR051609">
    <property type="entry name" value="NmrA/Isoflavone_reductase-like"/>
</dbReference>
<evidence type="ECO:0000256" key="3">
    <source>
        <dbReference type="ARBA" id="ARBA00023002"/>
    </source>
</evidence>
<evidence type="ECO:0000256" key="2">
    <source>
        <dbReference type="ARBA" id="ARBA00022857"/>
    </source>
</evidence>
<organism evidence="5 6">
    <name type="scientific">Fonsecaea monophora</name>
    <dbReference type="NCBI Taxonomy" id="254056"/>
    <lineage>
        <taxon>Eukaryota</taxon>
        <taxon>Fungi</taxon>
        <taxon>Dikarya</taxon>
        <taxon>Ascomycota</taxon>
        <taxon>Pezizomycotina</taxon>
        <taxon>Eurotiomycetes</taxon>
        <taxon>Chaetothyriomycetidae</taxon>
        <taxon>Chaetothyriales</taxon>
        <taxon>Herpotrichiellaceae</taxon>
        <taxon>Fonsecaea</taxon>
    </lineage>
</organism>
<sequence length="315" mass="34811">MVTVAVAGGTGNVGRTIADALKASSNHKVIVLARKESKAQDISVPVFGVDYQDVDSVSHLLETNNVETVISALSVRGPVEGASEISLVKAAAKASTTKRFIASEYGTVAPTEKDLQLPQHEHRLATIAELKKTDLEWTRVHNGYFLDYFGIPYIETHMTPVSFVVDMANKAAAIPGTGNDLVCFTYTKDLAKFVVAALDLEHWDESLFCYGDKVTWNEFLAIAEEMRAIYQPGSKFTVTYDSVEQLARGEITELPSHPAIYPYFPKPLFQQYFGKFGLYVTAGLFDFQHGTTLNNKFPDIKPTTVREMLSVWVGK</sequence>
<feature type="domain" description="NAD(P)-binding" evidence="4">
    <location>
        <begin position="8"/>
        <end position="147"/>
    </location>
</feature>
<dbReference type="Gene3D" id="3.90.25.10">
    <property type="entry name" value="UDP-galactose 4-epimerase, domain 1"/>
    <property type="match status" value="1"/>
</dbReference>
<reference evidence="5 6" key="1">
    <citation type="submission" date="2016-03" db="EMBL/GenBank/DDBJ databases">
        <title>Draft genome sequence of the Fonsecaea monophora CBS 269.37.</title>
        <authorList>
            <person name="Bombassaro A."/>
            <person name="Vinicius W.A."/>
            <person name="De Hoog S."/>
            <person name="Sun J."/>
            <person name="Souza E.M."/>
            <person name="Raittz R.T."/>
            <person name="Costa F."/>
            <person name="Leao A.C."/>
            <person name="Tadra-Sfeir M.Z."/>
            <person name="Baura V."/>
            <person name="Balsanelli E."/>
            <person name="Pedrosa F.O."/>
            <person name="Moreno L.F."/>
            <person name="Steffens M.B."/>
            <person name="Xi L."/>
            <person name="Bocca A.L."/>
            <person name="Felipe M.S."/>
            <person name="Teixeira M."/>
            <person name="Telles Filho F.Q."/>
            <person name="Azevedo C.M."/>
            <person name="Gomes R."/>
            <person name="Vicente V.A."/>
        </authorList>
    </citation>
    <scope>NUCLEOTIDE SEQUENCE [LARGE SCALE GENOMIC DNA]</scope>
    <source>
        <strain evidence="5 6">CBS 269.37</strain>
    </source>
</reference>
<keyword evidence="6" id="KW-1185">Reference proteome</keyword>
<dbReference type="Pfam" id="PF13460">
    <property type="entry name" value="NAD_binding_10"/>
    <property type="match status" value="1"/>
</dbReference>
<dbReference type="PANTHER" id="PTHR47706:SF4">
    <property type="entry name" value="NMRA-LIKE DOMAIN-CONTAINING PROTEIN"/>
    <property type="match status" value="1"/>
</dbReference>
<dbReference type="GeneID" id="34603189"/>
<keyword evidence="3" id="KW-0560">Oxidoreductase</keyword>
<evidence type="ECO:0000256" key="1">
    <source>
        <dbReference type="ARBA" id="ARBA00005725"/>
    </source>
</evidence>
<accession>A0A177F1V0</accession>
<evidence type="ECO:0000259" key="4">
    <source>
        <dbReference type="Pfam" id="PF13460"/>
    </source>
</evidence>
<dbReference type="Proteomes" id="UP000077002">
    <property type="component" value="Unassembled WGS sequence"/>
</dbReference>
<dbReference type="PANTHER" id="PTHR47706">
    <property type="entry name" value="NMRA-LIKE FAMILY PROTEIN"/>
    <property type="match status" value="1"/>
</dbReference>
<dbReference type="OrthoDB" id="10000533at2759"/>
<dbReference type="Gene3D" id="3.40.50.720">
    <property type="entry name" value="NAD(P)-binding Rossmann-like Domain"/>
    <property type="match status" value="1"/>
</dbReference>
<dbReference type="InterPro" id="IPR016040">
    <property type="entry name" value="NAD(P)-bd_dom"/>
</dbReference>
<comment type="similarity">
    <text evidence="1">Belongs to the NmrA-type oxidoreductase family. Isoflavone reductase subfamily.</text>
</comment>
<evidence type="ECO:0000313" key="5">
    <source>
        <dbReference type="EMBL" id="OAG37796.1"/>
    </source>
</evidence>
<dbReference type="RefSeq" id="XP_022509748.1">
    <property type="nucleotide sequence ID" value="XM_022657989.1"/>
</dbReference>
<dbReference type="GO" id="GO:0016491">
    <property type="term" value="F:oxidoreductase activity"/>
    <property type="evidence" value="ECO:0007669"/>
    <property type="project" value="UniProtKB-KW"/>
</dbReference>
<dbReference type="AlphaFoldDB" id="A0A177F1V0"/>
<gene>
    <name evidence="5" type="ORF">AYO21_08039</name>
</gene>
<proteinExistence type="inferred from homology"/>
<dbReference type="EMBL" id="LVKK01000066">
    <property type="protein sequence ID" value="OAG37796.1"/>
    <property type="molecule type" value="Genomic_DNA"/>
</dbReference>
<protein>
    <recommendedName>
        <fullName evidence="4">NAD(P)-binding domain-containing protein</fullName>
    </recommendedName>
</protein>